<dbReference type="Pfam" id="PF14300">
    <property type="entry name" value="DMP19"/>
    <property type="match status" value="1"/>
</dbReference>
<protein>
    <submittedName>
        <fullName evidence="2">DMP19 family protein</fullName>
    </submittedName>
</protein>
<name>A0ABS8GT68_9FLAO</name>
<dbReference type="InterPro" id="IPR025402">
    <property type="entry name" value="DMP19_C"/>
</dbReference>
<proteinExistence type="predicted"/>
<dbReference type="RefSeq" id="WP_228230268.1">
    <property type="nucleotide sequence ID" value="NZ_JAJGMW010000013.1"/>
</dbReference>
<feature type="domain" description="DNA mimic protein DMP19 C-terminal" evidence="1">
    <location>
        <begin position="35"/>
        <end position="149"/>
    </location>
</feature>
<sequence length="154" mass="18038">MTKIDKLLNLEDETETVIQIGELLWEKSKNDKDFESLNEYEKNVIFIEMLEGQVNNGGFDQYFFNSSGEYAYETLKALEEIKANQTAKILNSAIKTFPTLPVPKDTEQRRELMEDIPDNISETWDKLDDEFYEYPENLAGLVIEYVKTNKKEFE</sequence>
<evidence type="ECO:0000259" key="1">
    <source>
        <dbReference type="Pfam" id="PF14300"/>
    </source>
</evidence>
<gene>
    <name evidence="2" type="ORF">LLW17_10755</name>
</gene>
<comment type="caution">
    <text evidence="2">The sequence shown here is derived from an EMBL/GenBank/DDBJ whole genome shotgun (WGS) entry which is preliminary data.</text>
</comment>
<keyword evidence="3" id="KW-1185">Reference proteome</keyword>
<dbReference type="Gene3D" id="1.20.1420.60">
    <property type="match status" value="1"/>
</dbReference>
<reference evidence="2 3" key="1">
    <citation type="submission" date="2021-11" db="EMBL/GenBank/DDBJ databases">
        <title>Seasonal and diel survey of microbial diversity of the Tyrrhenian coast.</title>
        <authorList>
            <person name="Gattoni G."/>
            <person name="Corral P."/>
        </authorList>
    </citation>
    <scope>NUCLEOTIDE SEQUENCE [LARGE SCALE GENOMIC DNA]</scope>
    <source>
        <strain evidence="2 3">Mr9</strain>
    </source>
</reference>
<organism evidence="2 3">
    <name type="scientific">Leeuwenhoekiella parthenopeia</name>
    <dbReference type="NCBI Taxonomy" id="2890320"/>
    <lineage>
        <taxon>Bacteria</taxon>
        <taxon>Pseudomonadati</taxon>
        <taxon>Bacteroidota</taxon>
        <taxon>Flavobacteriia</taxon>
        <taxon>Flavobacteriales</taxon>
        <taxon>Flavobacteriaceae</taxon>
        <taxon>Leeuwenhoekiella</taxon>
    </lineage>
</organism>
<dbReference type="Proteomes" id="UP001197770">
    <property type="component" value="Unassembled WGS sequence"/>
</dbReference>
<dbReference type="EMBL" id="JAJGMW010000013">
    <property type="protein sequence ID" value="MCC4213200.1"/>
    <property type="molecule type" value="Genomic_DNA"/>
</dbReference>
<accession>A0ABS8GT68</accession>
<evidence type="ECO:0000313" key="3">
    <source>
        <dbReference type="Proteomes" id="UP001197770"/>
    </source>
</evidence>
<evidence type="ECO:0000313" key="2">
    <source>
        <dbReference type="EMBL" id="MCC4213200.1"/>
    </source>
</evidence>